<proteinExistence type="predicted"/>
<dbReference type="RefSeq" id="WP_163282918.1">
    <property type="nucleotide sequence ID" value="NZ_JAAGVY010000002.1"/>
</dbReference>
<protein>
    <submittedName>
        <fullName evidence="1">Uncharacterized protein</fullName>
    </submittedName>
</protein>
<sequence length="146" mass="16651">MANEKTDRIACDYVRSELEFLSTMKVNEPVIAIISEHITRLNDAVNWLNQKLGKKVIVAGASLSNHFPEFLKKLAPDILIGDSLKALLSMMGEKPLGLIRNGGYIYFVESSRGHEIREWLRIDNRGQHLVDVWIKLNQNQAPLHFQ</sequence>
<name>A0A7K3WMT7_9FLAO</name>
<dbReference type="AlphaFoldDB" id="A0A7K3WMT7"/>
<keyword evidence="2" id="KW-1185">Reference proteome</keyword>
<dbReference type="EMBL" id="JAAGVY010000002">
    <property type="protein sequence ID" value="NEN22192.1"/>
    <property type="molecule type" value="Genomic_DNA"/>
</dbReference>
<comment type="caution">
    <text evidence="1">The sequence shown here is derived from an EMBL/GenBank/DDBJ whole genome shotgun (WGS) entry which is preliminary data.</text>
</comment>
<evidence type="ECO:0000313" key="2">
    <source>
        <dbReference type="Proteomes" id="UP000486602"/>
    </source>
</evidence>
<reference evidence="1 2" key="1">
    <citation type="submission" date="2020-02" db="EMBL/GenBank/DDBJ databases">
        <title>Out from the shadows clarifying the taxonomy of the family Cryomorphaceae and related taxa by utilizing the GTDB taxonomic framework.</title>
        <authorList>
            <person name="Bowman J.P."/>
        </authorList>
    </citation>
    <scope>NUCLEOTIDE SEQUENCE [LARGE SCALE GENOMIC DNA]</scope>
    <source>
        <strain evidence="1 2">QSSC 1-22</strain>
    </source>
</reference>
<organism evidence="1 2">
    <name type="scientific">Cryomorpha ignava</name>
    <dbReference type="NCBI Taxonomy" id="101383"/>
    <lineage>
        <taxon>Bacteria</taxon>
        <taxon>Pseudomonadati</taxon>
        <taxon>Bacteroidota</taxon>
        <taxon>Flavobacteriia</taxon>
        <taxon>Flavobacteriales</taxon>
        <taxon>Cryomorphaceae</taxon>
        <taxon>Cryomorpha</taxon>
    </lineage>
</organism>
<accession>A0A7K3WMT7</accession>
<evidence type="ECO:0000313" key="1">
    <source>
        <dbReference type="EMBL" id="NEN22192.1"/>
    </source>
</evidence>
<gene>
    <name evidence="1" type="ORF">G3O08_01575</name>
</gene>
<dbReference type="Proteomes" id="UP000486602">
    <property type="component" value="Unassembled WGS sequence"/>
</dbReference>